<keyword evidence="2" id="KW-0496">Mitochondrion</keyword>
<proteinExistence type="predicted"/>
<keyword evidence="1" id="KW-0472">Membrane</keyword>
<evidence type="ECO:0000313" key="2">
    <source>
        <dbReference type="EMBL" id="QNA49630.1"/>
    </source>
</evidence>
<feature type="transmembrane region" description="Helical" evidence="1">
    <location>
        <begin position="82"/>
        <end position="104"/>
    </location>
</feature>
<feature type="transmembrane region" description="Helical" evidence="1">
    <location>
        <begin position="45"/>
        <end position="70"/>
    </location>
</feature>
<evidence type="ECO:0000256" key="1">
    <source>
        <dbReference type="SAM" id="Phobius"/>
    </source>
</evidence>
<reference evidence="2" key="1">
    <citation type="journal article" date="2020" name="Int. J. Biol. Macromol.">
        <title>The first mitochondrial genomes of endosymbiotic rhabdocoels illustrate evolutionary relaxation of atp8 and genome plasticity in flatworms.</title>
        <authorList>
            <person name="Monnens M."/>
            <person name="Thijs S."/>
            <person name="Briscoe A.G."/>
            <person name="Clark M."/>
            <person name="Frost E.J."/>
            <person name="Littlewood D.T.J."/>
            <person name="Sewell M."/>
            <person name="Smeets K."/>
            <person name="Artois T."/>
            <person name="Vanhove M.P.M."/>
        </authorList>
    </citation>
    <scope>NUCLEOTIDE SEQUENCE</scope>
    <source>
        <strain evidence="2">2_E1</strain>
    </source>
</reference>
<organism evidence="2">
    <name type="scientific">Graffilla buccinicola</name>
    <dbReference type="NCBI Taxonomy" id="84095"/>
    <lineage>
        <taxon>Eukaryota</taxon>
        <taxon>Metazoa</taxon>
        <taxon>Spiralia</taxon>
        <taxon>Lophotrochozoa</taxon>
        <taxon>Platyhelminthes</taxon>
        <taxon>Rhabditophora</taxon>
        <taxon>Rhabdocoela</taxon>
        <taxon>Dalyellioida</taxon>
        <taxon>Graffillidae</taxon>
        <taxon>Graffilla</taxon>
    </lineage>
</organism>
<feature type="transmembrane region" description="Helical" evidence="1">
    <location>
        <begin position="12"/>
        <end position="39"/>
    </location>
</feature>
<gene>
    <name evidence="2" type="primary">nad6</name>
</gene>
<accession>A0A7G5XUJ5</accession>
<keyword evidence="1" id="KW-0812">Transmembrane</keyword>
<keyword evidence="1" id="KW-1133">Transmembrane helix</keyword>
<protein>
    <submittedName>
        <fullName evidence="2">NADH dehydrogenase subunit 6</fullName>
    </submittedName>
</protein>
<dbReference type="AlphaFoldDB" id="A0A7G5XUJ5"/>
<feature type="transmembrane region" description="Helical" evidence="1">
    <location>
        <begin position="116"/>
        <end position="134"/>
    </location>
</feature>
<geneLocation type="mitochondrion" evidence="2"/>
<sequence length="150" mass="15848">MFGSLEGCLLWGLLGVVGLVGPGWGLLFSFFVSVVLFGIGGFIGGWVWVSVILVVVYAGAVVILFFFVFCWCNSLMSASVSWAVVAGVSVVGGWGLVVLGVGGGLDWNGGSSNFDLGILLGLIFFCVLGLNVLLCRQYVCMRVTHSMGYF</sequence>
<name>A0A7G5XUJ5_9PLAT</name>
<dbReference type="EMBL" id="MT063059">
    <property type="protein sequence ID" value="QNA49630.1"/>
    <property type="molecule type" value="Genomic_DNA"/>
</dbReference>